<dbReference type="InterPro" id="IPR000073">
    <property type="entry name" value="AB_hydrolase_1"/>
</dbReference>
<keyword evidence="2" id="KW-0378">Hydrolase</keyword>
<evidence type="ECO:0000259" key="4">
    <source>
        <dbReference type="Pfam" id="PF00561"/>
    </source>
</evidence>
<evidence type="ECO:0000256" key="1">
    <source>
        <dbReference type="ARBA" id="ARBA00008645"/>
    </source>
</evidence>
<dbReference type="PANTHER" id="PTHR46118:SF4">
    <property type="entry name" value="PROTEIN ABHD11"/>
    <property type="match status" value="1"/>
</dbReference>
<dbReference type="PANTHER" id="PTHR46118">
    <property type="entry name" value="PROTEIN ABHD11"/>
    <property type="match status" value="1"/>
</dbReference>
<evidence type="ECO:0000313" key="6">
    <source>
        <dbReference type="Proteomes" id="UP000751190"/>
    </source>
</evidence>
<feature type="chain" id="PRO_5035165782" description="AB hydrolase-1 domain-containing protein" evidence="3">
    <location>
        <begin position="26"/>
        <end position="316"/>
    </location>
</feature>
<dbReference type="Pfam" id="PF00561">
    <property type="entry name" value="Abhydrolase_1"/>
    <property type="match status" value="1"/>
</dbReference>
<dbReference type="GO" id="GO:0052689">
    <property type="term" value="F:carboxylic ester hydrolase activity"/>
    <property type="evidence" value="ECO:0007669"/>
    <property type="project" value="TreeGrafter"/>
</dbReference>
<evidence type="ECO:0000313" key="5">
    <source>
        <dbReference type="EMBL" id="KAG8463716.1"/>
    </source>
</evidence>
<keyword evidence="6" id="KW-1185">Reference proteome</keyword>
<protein>
    <recommendedName>
        <fullName evidence="4">AB hydrolase-1 domain-containing protein</fullName>
    </recommendedName>
</protein>
<comment type="similarity">
    <text evidence="1">Belongs to the AB hydrolase superfamily.</text>
</comment>
<accession>A0A8J6CA53</accession>
<dbReference type="OMA" id="FLGMSDN"/>
<dbReference type="Gene3D" id="3.40.50.1820">
    <property type="entry name" value="alpha/beta hydrolase"/>
    <property type="match status" value="1"/>
</dbReference>
<proteinExistence type="inferred from homology"/>
<dbReference type="InterPro" id="IPR029058">
    <property type="entry name" value="AB_hydrolase_fold"/>
</dbReference>
<dbReference type="AlphaFoldDB" id="A0A8J6CA53"/>
<evidence type="ECO:0000256" key="2">
    <source>
        <dbReference type="ARBA" id="ARBA00022801"/>
    </source>
</evidence>
<reference evidence="5" key="1">
    <citation type="submission" date="2021-05" db="EMBL/GenBank/DDBJ databases">
        <title>The genome of the haptophyte Pavlova lutheri (Diacronema luteri, Pavlovales) - a model for lipid biosynthesis in eukaryotic algae.</title>
        <authorList>
            <person name="Hulatt C.J."/>
            <person name="Posewitz M.C."/>
        </authorList>
    </citation>
    <scope>NUCLEOTIDE SEQUENCE</scope>
    <source>
        <strain evidence="5">NIVA-4/92</strain>
    </source>
</reference>
<gene>
    <name evidence="5" type="ORF">KFE25_003989</name>
</gene>
<feature type="domain" description="AB hydrolase-1" evidence="4">
    <location>
        <begin position="53"/>
        <end position="297"/>
    </location>
</feature>
<evidence type="ECO:0000256" key="3">
    <source>
        <dbReference type="SAM" id="SignalP"/>
    </source>
</evidence>
<dbReference type="Proteomes" id="UP000751190">
    <property type="component" value="Unassembled WGS sequence"/>
</dbReference>
<sequence>MRRAAPTRALALLSLASLAPGGLHAAAFASSRLGSLRTVALQTLEVASAEDAPPLVIVHGLFGSARNFLSFSTMLSQQLRVKRRILMVDLRNHGRSAHAPTMSYEEMAADVLALLDERGIRRAAVIGHSMGGKVSAVMALNQPELVQSLGILDIAPIQYTAATSPAWAEVEAVVRACAQLPLDGVRDRHQASRMLEASIPNPIMRAFVLTNLTPRAGNDASGWDWRINVQAIASSLAEVEDFPYPPDGSRQYAGQAFFIGGSDSTFIKTSHLPAIASFFPQYTVAKIKNAGHWIHTEQPAHTLELVSRFLDESAEL</sequence>
<dbReference type="OrthoDB" id="8119704at2759"/>
<organism evidence="5 6">
    <name type="scientific">Diacronema lutheri</name>
    <name type="common">Unicellular marine alga</name>
    <name type="synonym">Monochrysis lutheri</name>
    <dbReference type="NCBI Taxonomy" id="2081491"/>
    <lineage>
        <taxon>Eukaryota</taxon>
        <taxon>Haptista</taxon>
        <taxon>Haptophyta</taxon>
        <taxon>Pavlovophyceae</taxon>
        <taxon>Pavlovales</taxon>
        <taxon>Pavlovaceae</taxon>
        <taxon>Diacronema</taxon>
    </lineage>
</organism>
<dbReference type="EMBL" id="JAGTXO010000015">
    <property type="protein sequence ID" value="KAG8463716.1"/>
    <property type="molecule type" value="Genomic_DNA"/>
</dbReference>
<name>A0A8J6CA53_DIALT</name>
<keyword evidence="3" id="KW-0732">Signal</keyword>
<feature type="signal peptide" evidence="3">
    <location>
        <begin position="1"/>
        <end position="25"/>
    </location>
</feature>
<comment type="caution">
    <text evidence="5">The sequence shown here is derived from an EMBL/GenBank/DDBJ whole genome shotgun (WGS) entry which is preliminary data.</text>
</comment>
<dbReference type="SUPFAM" id="SSF53474">
    <property type="entry name" value="alpha/beta-Hydrolases"/>
    <property type="match status" value="1"/>
</dbReference>